<name>A0A518CPR0_9PLAN</name>
<accession>A0A518CPR0</accession>
<keyword evidence="3" id="KW-1185">Reference proteome</keyword>
<dbReference type="InterPro" id="IPR047794">
    <property type="entry name" value="C45_proenzyme-like"/>
</dbReference>
<gene>
    <name evidence="2" type="ORF">Pla110_29480</name>
</gene>
<evidence type="ECO:0000313" key="3">
    <source>
        <dbReference type="Proteomes" id="UP000317178"/>
    </source>
</evidence>
<dbReference type="Proteomes" id="UP000317178">
    <property type="component" value="Chromosome"/>
</dbReference>
<evidence type="ECO:0000259" key="1">
    <source>
        <dbReference type="Pfam" id="PF03417"/>
    </source>
</evidence>
<dbReference type="InterPro" id="IPR005079">
    <property type="entry name" value="Peptidase_C45_hydrolase"/>
</dbReference>
<dbReference type="AlphaFoldDB" id="A0A518CPR0"/>
<dbReference type="Gene3D" id="3.60.60.10">
    <property type="entry name" value="Penicillin V Acylase, Chain A"/>
    <property type="match status" value="1"/>
</dbReference>
<protein>
    <submittedName>
        <fullName evidence="2">Acyl-coenzyme A:6-aminopenicillanic acid acyl-transferase</fullName>
    </submittedName>
</protein>
<reference evidence="2 3" key="1">
    <citation type="submission" date="2019-02" db="EMBL/GenBank/DDBJ databases">
        <title>Deep-cultivation of Planctomycetes and their phenomic and genomic characterization uncovers novel biology.</title>
        <authorList>
            <person name="Wiegand S."/>
            <person name="Jogler M."/>
            <person name="Boedeker C."/>
            <person name="Pinto D."/>
            <person name="Vollmers J."/>
            <person name="Rivas-Marin E."/>
            <person name="Kohn T."/>
            <person name="Peeters S.H."/>
            <person name="Heuer A."/>
            <person name="Rast P."/>
            <person name="Oberbeckmann S."/>
            <person name="Bunk B."/>
            <person name="Jeske O."/>
            <person name="Meyerdierks A."/>
            <person name="Storesund J.E."/>
            <person name="Kallscheuer N."/>
            <person name="Luecker S."/>
            <person name="Lage O.M."/>
            <person name="Pohl T."/>
            <person name="Merkel B.J."/>
            <person name="Hornburger P."/>
            <person name="Mueller R.-W."/>
            <person name="Bruemmer F."/>
            <person name="Labrenz M."/>
            <person name="Spormann A.M."/>
            <person name="Op den Camp H."/>
            <person name="Overmann J."/>
            <person name="Amann R."/>
            <person name="Jetten M.S.M."/>
            <person name="Mascher T."/>
            <person name="Medema M.H."/>
            <person name="Devos D.P."/>
            <person name="Kaster A.-K."/>
            <person name="Ovreas L."/>
            <person name="Rohde M."/>
            <person name="Galperin M.Y."/>
            <person name="Jogler C."/>
        </authorList>
    </citation>
    <scope>NUCLEOTIDE SEQUENCE [LARGE SCALE GENOMIC DNA]</scope>
    <source>
        <strain evidence="2 3">Pla110</strain>
    </source>
</reference>
<evidence type="ECO:0000313" key="2">
    <source>
        <dbReference type="EMBL" id="QDU81209.1"/>
    </source>
</evidence>
<dbReference type="GO" id="GO:0016740">
    <property type="term" value="F:transferase activity"/>
    <property type="evidence" value="ECO:0007669"/>
    <property type="project" value="UniProtKB-KW"/>
</dbReference>
<dbReference type="Gene3D" id="1.10.1200.10">
    <property type="entry name" value="ACP-like"/>
    <property type="match status" value="1"/>
</dbReference>
<proteinExistence type="predicted"/>
<sequence length="497" mass="55618">MIASGTGSDYWSGKMSSPRLSSRRDALAEACVQFLSQKTGYPARLFDLDAALDDDYFIDGCMQIEMLIEVSKQFNLSSLVGLIKELPLGGSCSLRQILDFIQRKLSSERTYQNLDLRQQSESSIPDGFPIPVVELSGTPYEMGFQHGRNQAAQTKQVTRKVAKVLGPRLFDIPELNDAISDPTIFFGESEIEEIHGLADAMGISFPAALGHNLGLYPEYIPGCSQFAISEEANRGGRMLHCVNEDSPITMLIGSAMRRVLQLRNPKDGYRNLLYSIAGQVGGLNGINECGLTVSTTILLDRPRHPEISKGRIHPAIVKNILEKADSIESALAVFHDMDRNGAWSLCLSEASTGRICYLEYEGHDVFVRSNLSRLLSTNHSIMLPETGNRISHSEYRLQRLEDLLQWNEEEEVSLELAQASLRDRYDIQRERIPNHPTKNTVRRNDNQGSLVFAPQEGRLFITPGPMEPTRDDHYYELDLNQLLLQTSKEASLEEVVV</sequence>
<dbReference type="InterPro" id="IPR036736">
    <property type="entry name" value="ACP-like_sf"/>
</dbReference>
<dbReference type="RefSeq" id="WP_144996412.1">
    <property type="nucleotide sequence ID" value="NZ_CP036281.1"/>
</dbReference>
<feature type="domain" description="Peptidase C45 hydrolase" evidence="1">
    <location>
        <begin position="258"/>
        <end position="429"/>
    </location>
</feature>
<dbReference type="EMBL" id="CP036281">
    <property type="protein sequence ID" value="QDU81209.1"/>
    <property type="molecule type" value="Genomic_DNA"/>
</dbReference>
<dbReference type="PANTHER" id="PTHR34180:SF1">
    <property type="entry name" value="BETA-ALANYL-DOPAMINE_CARCININE HYDROLASE"/>
    <property type="match status" value="1"/>
</dbReference>
<dbReference type="KEGG" id="plon:Pla110_29480"/>
<keyword evidence="2" id="KW-0808">Transferase</keyword>
<dbReference type="NCBIfam" id="NF040521">
    <property type="entry name" value="C45_proenzyme"/>
    <property type="match status" value="1"/>
</dbReference>
<dbReference type="PANTHER" id="PTHR34180">
    <property type="entry name" value="PEPTIDASE C45"/>
    <property type="match status" value="1"/>
</dbReference>
<dbReference type="InterPro" id="IPR047801">
    <property type="entry name" value="Peptidase_C45"/>
</dbReference>
<dbReference type="Pfam" id="PF03417">
    <property type="entry name" value="AAT"/>
    <property type="match status" value="1"/>
</dbReference>
<dbReference type="OrthoDB" id="219272at2"/>
<organism evidence="2 3">
    <name type="scientific">Polystyrenella longa</name>
    <dbReference type="NCBI Taxonomy" id="2528007"/>
    <lineage>
        <taxon>Bacteria</taxon>
        <taxon>Pseudomonadati</taxon>
        <taxon>Planctomycetota</taxon>
        <taxon>Planctomycetia</taxon>
        <taxon>Planctomycetales</taxon>
        <taxon>Planctomycetaceae</taxon>
        <taxon>Polystyrenella</taxon>
    </lineage>
</organism>